<keyword evidence="2" id="KW-0479">Metal-binding</keyword>
<evidence type="ECO:0000256" key="2">
    <source>
        <dbReference type="ARBA" id="ARBA00022723"/>
    </source>
</evidence>
<keyword evidence="3" id="KW-0378">Hydrolase</keyword>
<name>A0A9D7XEC1_9BACT</name>
<dbReference type="InterPro" id="IPR001279">
    <property type="entry name" value="Metallo-B-lactamas"/>
</dbReference>
<dbReference type="Pfam" id="PF00753">
    <property type="entry name" value="Lactamase_B"/>
    <property type="match status" value="1"/>
</dbReference>
<dbReference type="EMBL" id="JADKFW010000005">
    <property type="protein sequence ID" value="MBK9717610.1"/>
    <property type="molecule type" value="Genomic_DNA"/>
</dbReference>
<keyword evidence="4" id="KW-0862">Zinc</keyword>
<evidence type="ECO:0000313" key="6">
    <source>
        <dbReference type="EMBL" id="MBK9717610.1"/>
    </source>
</evidence>
<accession>A0A9D7XEC1</accession>
<evidence type="ECO:0000256" key="4">
    <source>
        <dbReference type="ARBA" id="ARBA00022833"/>
    </source>
</evidence>
<dbReference type="Proteomes" id="UP000808349">
    <property type="component" value="Unassembled WGS sequence"/>
</dbReference>
<organism evidence="6 7">
    <name type="scientific">Candidatus Defluviibacterium haderslevense</name>
    <dbReference type="NCBI Taxonomy" id="2981993"/>
    <lineage>
        <taxon>Bacteria</taxon>
        <taxon>Pseudomonadati</taxon>
        <taxon>Bacteroidota</taxon>
        <taxon>Saprospiria</taxon>
        <taxon>Saprospirales</taxon>
        <taxon>Saprospiraceae</taxon>
        <taxon>Candidatus Defluviibacterium</taxon>
    </lineage>
</organism>
<dbReference type="SMART" id="SM00849">
    <property type="entry name" value="Lactamase_B"/>
    <property type="match status" value="1"/>
</dbReference>
<dbReference type="SUPFAM" id="SSF56281">
    <property type="entry name" value="Metallo-hydrolase/oxidoreductase"/>
    <property type="match status" value="1"/>
</dbReference>
<gene>
    <name evidence="6" type="ORF">IPO85_08880</name>
</gene>
<dbReference type="PANTHER" id="PTHR42978">
    <property type="entry name" value="QUORUM-QUENCHING LACTONASE YTNP-RELATED-RELATED"/>
    <property type="match status" value="1"/>
</dbReference>
<sequence length="282" mass="32095">MIQSIHIIDAGKFKLDGGAMFGVVPKSMWGKMNPPDENNMCTWGLSCLLIRTQDRNILVDTGMGNKQDERFRSHFSPHGDGSIEKSLTKIGLTVSDITDVFLTHLHFDHCGGAVERTTEGVLQPAFPNALYWTNEKHWNWAMQPNDREKASFLKENFVPLLEHSKLKYIDFGQDVIDWIEGIKIHFFYGHTEALMGLEFECGGRTYWYTADLIPSSYHISLPFVMAYDVRPLLTLKEKEFVLSQLVSKNGILILEHDPLQDACTVKINESKRIVLDEYVGIG</sequence>
<dbReference type="AlphaFoldDB" id="A0A9D7XEC1"/>
<protein>
    <submittedName>
        <fullName evidence="6">MBL fold metallo-hydrolase</fullName>
    </submittedName>
</protein>
<evidence type="ECO:0000256" key="3">
    <source>
        <dbReference type="ARBA" id="ARBA00022801"/>
    </source>
</evidence>
<reference evidence="6 7" key="1">
    <citation type="submission" date="2020-10" db="EMBL/GenBank/DDBJ databases">
        <title>Connecting structure to function with the recovery of over 1000 high-quality activated sludge metagenome-assembled genomes encoding full-length rRNA genes using long-read sequencing.</title>
        <authorList>
            <person name="Singleton C.M."/>
            <person name="Petriglieri F."/>
            <person name="Kristensen J.M."/>
            <person name="Kirkegaard R.H."/>
            <person name="Michaelsen T.Y."/>
            <person name="Andersen M.H."/>
            <person name="Karst S.M."/>
            <person name="Dueholm M.S."/>
            <person name="Nielsen P.H."/>
            <person name="Albertsen M."/>
        </authorList>
    </citation>
    <scope>NUCLEOTIDE SEQUENCE [LARGE SCALE GENOMIC DNA]</scope>
    <source>
        <strain evidence="6">Ribe_18-Q3-R11-54_BAT3C.373</strain>
    </source>
</reference>
<dbReference type="CDD" id="cd16281">
    <property type="entry name" value="metallo-hydrolase-like_MBL-fold"/>
    <property type="match status" value="1"/>
</dbReference>
<evidence type="ECO:0000256" key="1">
    <source>
        <dbReference type="ARBA" id="ARBA00007749"/>
    </source>
</evidence>
<dbReference type="InterPro" id="IPR051013">
    <property type="entry name" value="MBL_superfamily_lactonases"/>
</dbReference>
<evidence type="ECO:0000259" key="5">
    <source>
        <dbReference type="SMART" id="SM00849"/>
    </source>
</evidence>
<dbReference type="PANTHER" id="PTHR42978:SF6">
    <property type="entry name" value="QUORUM-QUENCHING LACTONASE YTNP-RELATED"/>
    <property type="match status" value="1"/>
</dbReference>
<comment type="similarity">
    <text evidence="1">Belongs to the metallo-beta-lactamase superfamily.</text>
</comment>
<proteinExistence type="inferred from homology"/>
<dbReference type="GO" id="GO:0016787">
    <property type="term" value="F:hydrolase activity"/>
    <property type="evidence" value="ECO:0007669"/>
    <property type="project" value="UniProtKB-KW"/>
</dbReference>
<dbReference type="GO" id="GO:0046872">
    <property type="term" value="F:metal ion binding"/>
    <property type="evidence" value="ECO:0007669"/>
    <property type="project" value="UniProtKB-KW"/>
</dbReference>
<evidence type="ECO:0000313" key="7">
    <source>
        <dbReference type="Proteomes" id="UP000808349"/>
    </source>
</evidence>
<feature type="domain" description="Metallo-beta-lactamase" evidence="5">
    <location>
        <begin position="44"/>
        <end position="256"/>
    </location>
</feature>
<comment type="caution">
    <text evidence="6">The sequence shown here is derived from an EMBL/GenBank/DDBJ whole genome shotgun (WGS) entry which is preliminary data.</text>
</comment>
<dbReference type="Gene3D" id="3.60.15.10">
    <property type="entry name" value="Ribonuclease Z/Hydroxyacylglutathione hydrolase-like"/>
    <property type="match status" value="1"/>
</dbReference>
<dbReference type="InterPro" id="IPR036866">
    <property type="entry name" value="RibonucZ/Hydroxyglut_hydro"/>
</dbReference>